<reference evidence="2 3" key="1">
    <citation type="submission" date="2018-06" db="EMBL/GenBank/DDBJ databases">
        <title>Genomic Encyclopedia of Archaeal and Bacterial Type Strains, Phase II (KMG-II): from individual species to whole genera.</title>
        <authorList>
            <person name="Goeker M."/>
        </authorList>
    </citation>
    <scope>NUCLEOTIDE SEQUENCE [LARGE SCALE GENOMIC DNA]</scope>
    <source>
        <strain evidence="2 3">DSM 19830</strain>
    </source>
</reference>
<protein>
    <submittedName>
        <fullName evidence="2">Uncharacterized protein</fullName>
    </submittedName>
</protein>
<feature type="transmembrane region" description="Helical" evidence="1">
    <location>
        <begin position="220"/>
        <end position="237"/>
    </location>
</feature>
<name>A0A2W7RD66_9BACT</name>
<evidence type="ECO:0000256" key="1">
    <source>
        <dbReference type="SAM" id="Phobius"/>
    </source>
</evidence>
<comment type="caution">
    <text evidence="2">The sequence shown here is derived from an EMBL/GenBank/DDBJ whole genome shotgun (WGS) entry which is preliminary data.</text>
</comment>
<accession>A0A2W7RD66</accession>
<evidence type="ECO:0000313" key="3">
    <source>
        <dbReference type="Proteomes" id="UP000248882"/>
    </source>
</evidence>
<feature type="transmembrane region" description="Helical" evidence="1">
    <location>
        <begin position="29"/>
        <end position="48"/>
    </location>
</feature>
<gene>
    <name evidence="2" type="ORF">LV85_00237</name>
</gene>
<keyword evidence="3" id="KW-1185">Reference proteome</keyword>
<feature type="transmembrane region" description="Helical" evidence="1">
    <location>
        <begin position="169"/>
        <end position="188"/>
    </location>
</feature>
<keyword evidence="1" id="KW-1133">Transmembrane helix</keyword>
<dbReference type="Proteomes" id="UP000248882">
    <property type="component" value="Unassembled WGS sequence"/>
</dbReference>
<proteinExistence type="predicted"/>
<evidence type="ECO:0000313" key="2">
    <source>
        <dbReference type="EMBL" id="PZX58051.1"/>
    </source>
</evidence>
<dbReference type="RefSeq" id="WP_170125592.1">
    <property type="nucleotide sequence ID" value="NZ_QKZT01000001.1"/>
</dbReference>
<sequence>MNKSNDYQRKQEELTWLENLQRNSWEPEVIISGITLAFLFAFPAKIYLFSASLVQELGIAYLPSMLILFYLTTIISVFKIFFVVHLCLRFVWAGLLGLSYAYPHGVINKNLFKMGQKYQYQNPSEMVLKLEKICSMTFAYPVSLVLIFLVLTVYLGLLIGIYVWLNLNLFIISIVFVLSLVLLGVMMLSKKRTKFKAWYSESMLSSVSAIYQSNLGKWTALFYGISIFVLSMPLIYADTVDFSMFRNDRNIKEKEIEWPAKHLHFENEHEPNTRFPRAFISTEEVNDDLLRLGIARYEGDTKIINELKSDFRNDLKSLAWKNLDETADLHRIFIDEQEIPIDSWSKHRLRNTNQKIYQTGIDISSLKKGVHTIRVEKLLLEYGFIDNHAELIQLKNWAHFEFIKR</sequence>
<keyword evidence="1" id="KW-0812">Transmembrane</keyword>
<feature type="transmembrane region" description="Helical" evidence="1">
    <location>
        <begin position="138"/>
        <end position="163"/>
    </location>
</feature>
<feature type="transmembrane region" description="Helical" evidence="1">
    <location>
        <begin position="60"/>
        <end position="84"/>
    </location>
</feature>
<dbReference type="AlphaFoldDB" id="A0A2W7RD66"/>
<dbReference type="EMBL" id="QKZT01000001">
    <property type="protein sequence ID" value="PZX58051.1"/>
    <property type="molecule type" value="Genomic_DNA"/>
</dbReference>
<keyword evidence="1" id="KW-0472">Membrane</keyword>
<organism evidence="2 3">
    <name type="scientific">Algoriphagus chordae</name>
    <dbReference type="NCBI Taxonomy" id="237019"/>
    <lineage>
        <taxon>Bacteria</taxon>
        <taxon>Pseudomonadati</taxon>
        <taxon>Bacteroidota</taxon>
        <taxon>Cytophagia</taxon>
        <taxon>Cytophagales</taxon>
        <taxon>Cyclobacteriaceae</taxon>
        <taxon>Algoriphagus</taxon>
    </lineage>
</organism>